<dbReference type="GO" id="GO:0003700">
    <property type="term" value="F:DNA-binding transcription factor activity"/>
    <property type="evidence" value="ECO:0007669"/>
    <property type="project" value="InterPro"/>
</dbReference>
<gene>
    <name evidence="6" type="ORF">E1757_22820</name>
</gene>
<dbReference type="InterPro" id="IPR046348">
    <property type="entry name" value="SIS_dom_sf"/>
</dbReference>
<dbReference type="GO" id="GO:0097367">
    <property type="term" value="F:carbohydrate derivative binding"/>
    <property type="evidence" value="ECO:0007669"/>
    <property type="project" value="InterPro"/>
</dbReference>
<evidence type="ECO:0000256" key="1">
    <source>
        <dbReference type="ARBA" id="ARBA00023015"/>
    </source>
</evidence>
<evidence type="ECO:0000259" key="4">
    <source>
        <dbReference type="PROSITE" id="PS51071"/>
    </source>
</evidence>
<name>A0A4R5KH93_9BACL</name>
<keyword evidence="2" id="KW-0238">DNA-binding</keyword>
<dbReference type="Pfam" id="PF01380">
    <property type="entry name" value="SIS"/>
    <property type="match status" value="1"/>
</dbReference>
<keyword evidence="1" id="KW-0805">Transcription regulation</keyword>
<reference evidence="6 7" key="1">
    <citation type="submission" date="2019-03" db="EMBL/GenBank/DDBJ databases">
        <title>This is whole genome sequence of Paenibacillus sp MS74 strain.</title>
        <authorList>
            <person name="Trinh H.N."/>
        </authorList>
    </citation>
    <scope>NUCLEOTIDE SEQUENCE [LARGE SCALE GENOMIC DNA]</scope>
    <source>
        <strain evidence="6 7">MS74</strain>
    </source>
</reference>
<dbReference type="PANTHER" id="PTHR30514">
    <property type="entry name" value="GLUCOKINASE"/>
    <property type="match status" value="1"/>
</dbReference>
<accession>A0A4R5KH93</accession>
<comment type="caution">
    <text evidence="6">The sequence shown here is derived from an EMBL/GenBank/DDBJ whole genome shotgun (WGS) entry which is preliminary data.</text>
</comment>
<dbReference type="Gene3D" id="3.40.50.10490">
    <property type="entry name" value="Glucose-6-phosphate isomerase like protein, domain 1"/>
    <property type="match status" value="1"/>
</dbReference>
<dbReference type="RefSeq" id="WP_133232437.1">
    <property type="nucleotide sequence ID" value="NZ_SMRT01000012.1"/>
</dbReference>
<dbReference type="GO" id="GO:1901135">
    <property type="term" value="P:carbohydrate derivative metabolic process"/>
    <property type="evidence" value="ECO:0007669"/>
    <property type="project" value="InterPro"/>
</dbReference>
<feature type="domain" description="SIS" evidence="5">
    <location>
        <begin position="126"/>
        <end position="264"/>
    </location>
</feature>
<evidence type="ECO:0000313" key="6">
    <source>
        <dbReference type="EMBL" id="TDF94791.1"/>
    </source>
</evidence>
<dbReference type="EMBL" id="SMRT01000012">
    <property type="protein sequence ID" value="TDF94791.1"/>
    <property type="molecule type" value="Genomic_DNA"/>
</dbReference>
<sequence length="284" mass="31847">MDNPNPILQLKNKISELTATQRKVADYIIKNPVDVAFLTVDQLAGIVGTSTTTIMRLTFSLGYSGYTEFQRGLQEILKNRADPNTRLAANLKDTNRSDLWIRCAENHINNIQSTVEMVSGETLSKVLDMIVSADRIYCTGVRSGLPIAQCLTYGLNRLLGNCDLVHADHFEWTERVHNYTSSDLVIATSFPRYARKVFEYVKMARENNAQVISITDSYSSPLAKYSDFILPCNVGSVAFHNSVIAPMFVADYIISAVAIKVPEKTKQRLNKLDSILKETNYHLT</sequence>
<feature type="domain" description="HTH rpiR-type" evidence="4">
    <location>
        <begin position="4"/>
        <end position="80"/>
    </location>
</feature>
<organism evidence="6 7">
    <name type="scientific">Paenibacillus piri</name>
    <dbReference type="NCBI Taxonomy" id="2547395"/>
    <lineage>
        <taxon>Bacteria</taxon>
        <taxon>Bacillati</taxon>
        <taxon>Bacillota</taxon>
        <taxon>Bacilli</taxon>
        <taxon>Bacillales</taxon>
        <taxon>Paenibacillaceae</taxon>
        <taxon>Paenibacillus</taxon>
    </lineage>
</organism>
<evidence type="ECO:0000256" key="3">
    <source>
        <dbReference type="ARBA" id="ARBA00023163"/>
    </source>
</evidence>
<dbReference type="Pfam" id="PF01418">
    <property type="entry name" value="HTH_6"/>
    <property type="match status" value="1"/>
</dbReference>
<evidence type="ECO:0000313" key="7">
    <source>
        <dbReference type="Proteomes" id="UP000295636"/>
    </source>
</evidence>
<dbReference type="AlphaFoldDB" id="A0A4R5KH93"/>
<dbReference type="SUPFAM" id="SSF53697">
    <property type="entry name" value="SIS domain"/>
    <property type="match status" value="1"/>
</dbReference>
<dbReference type="InterPro" id="IPR009057">
    <property type="entry name" value="Homeodomain-like_sf"/>
</dbReference>
<keyword evidence="3" id="KW-0804">Transcription</keyword>
<keyword evidence="7" id="KW-1185">Reference proteome</keyword>
<dbReference type="GO" id="GO:0003677">
    <property type="term" value="F:DNA binding"/>
    <property type="evidence" value="ECO:0007669"/>
    <property type="project" value="UniProtKB-KW"/>
</dbReference>
<evidence type="ECO:0000256" key="2">
    <source>
        <dbReference type="ARBA" id="ARBA00023125"/>
    </source>
</evidence>
<dbReference type="PROSITE" id="PS51071">
    <property type="entry name" value="HTH_RPIR"/>
    <property type="match status" value="1"/>
</dbReference>
<dbReference type="OrthoDB" id="2930at2"/>
<dbReference type="InterPro" id="IPR035472">
    <property type="entry name" value="RpiR-like_SIS"/>
</dbReference>
<proteinExistence type="predicted"/>
<dbReference type="SUPFAM" id="SSF46689">
    <property type="entry name" value="Homeodomain-like"/>
    <property type="match status" value="1"/>
</dbReference>
<dbReference type="CDD" id="cd05013">
    <property type="entry name" value="SIS_RpiR"/>
    <property type="match status" value="1"/>
</dbReference>
<protein>
    <submittedName>
        <fullName evidence="6">MurR/RpiR family transcriptional regulator</fullName>
    </submittedName>
</protein>
<dbReference type="Proteomes" id="UP000295636">
    <property type="component" value="Unassembled WGS sequence"/>
</dbReference>
<dbReference type="InterPro" id="IPR047640">
    <property type="entry name" value="RpiR-like"/>
</dbReference>
<dbReference type="PROSITE" id="PS51464">
    <property type="entry name" value="SIS"/>
    <property type="match status" value="1"/>
</dbReference>
<dbReference type="InterPro" id="IPR000281">
    <property type="entry name" value="HTH_RpiR"/>
</dbReference>
<dbReference type="InterPro" id="IPR036388">
    <property type="entry name" value="WH-like_DNA-bd_sf"/>
</dbReference>
<dbReference type="InterPro" id="IPR001347">
    <property type="entry name" value="SIS_dom"/>
</dbReference>
<dbReference type="PANTHER" id="PTHR30514:SF18">
    <property type="entry name" value="RPIR-FAMILY TRANSCRIPTIONAL REGULATOR"/>
    <property type="match status" value="1"/>
</dbReference>
<evidence type="ECO:0000259" key="5">
    <source>
        <dbReference type="PROSITE" id="PS51464"/>
    </source>
</evidence>
<dbReference type="Gene3D" id="1.10.10.10">
    <property type="entry name" value="Winged helix-like DNA-binding domain superfamily/Winged helix DNA-binding domain"/>
    <property type="match status" value="1"/>
</dbReference>